<keyword evidence="1" id="KW-1133">Transmembrane helix</keyword>
<dbReference type="AlphaFoldDB" id="A0A1J1IPT4"/>
<evidence type="ECO:0000313" key="2">
    <source>
        <dbReference type="EMBL" id="CRL00513.1"/>
    </source>
</evidence>
<gene>
    <name evidence="2" type="ORF">CLUMA_CG013774</name>
</gene>
<dbReference type="EMBL" id="CVRI01000054">
    <property type="protein sequence ID" value="CRL00513.1"/>
    <property type="molecule type" value="Genomic_DNA"/>
</dbReference>
<accession>A0A1J1IPT4</accession>
<reference evidence="2 3" key="1">
    <citation type="submission" date="2015-04" db="EMBL/GenBank/DDBJ databases">
        <authorList>
            <person name="Syromyatnikov M.Y."/>
            <person name="Popov V.N."/>
        </authorList>
    </citation>
    <scope>NUCLEOTIDE SEQUENCE [LARGE SCALE GENOMIC DNA]</scope>
</reference>
<keyword evidence="1" id="KW-0812">Transmembrane</keyword>
<evidence type="ECO:0000256" key="1">
    <source>
        <dbReference type="SAM" id="Phobius"/>
    </source>
</evidence>
<keyword evidence="1" id="KW-0472">Membrane</keyword>
<feature type="transmembrane region" description="Helical" evidence="1">
    <location>
        <begin position="33"/>
        <end position="53"/>
    </location>
</feature>
<sequence>MYLMLTRRGCNQLASLRRSFTIDCAETFTEQSILVMLQNLLFSIFVTLSVTVMGHQKILYEQNFSEYALS</sequence>
<organism evidence="2 3">
    <name type="scientific">Clunio marinus</name>
    <dbReference type="NCBI Taxonomy" id="568069"/>
    <lineage>
        <taxon>Eukaryota</taxon>
        <taxon>Metazoa</taxon>
        <taxon>Ecdysozoa</taxon>
        <taxon>Arthropoda</taxon>
        <taxon>Hexapoda</taxon>
        <taxon>Insecta</taxon>
        <taxon>Pterygota</taxon>
        <taxon>Neoptera</taxon>
        <taxon>Endopterygota</taxon>
        <taxon>Diptera</taxon>
        <taxon>Nematocera</taxon>
        <taxon>Chironomoidea</taxon>
        <taxon>Chironomidae</taxon>
        <taxon>Clunio</taxon>
    </lineage>
</organism>
<keyword evidence="3" id="KW-1185">Reference proteome</keyword>
<protein>
    <submittedName>
        <fullName evidence="2">CLUMA_CG013774, isoform A</fullName>
    </submittedName>
</protein>
<name>A0A1J1IPT4_9DIPT</name>
<dbReference type="Proteomes" id="UP000183832">
    <property type="component" value="Unassembled WGS sequence"/>
</dbReference>
<proteinExistence type="predicted"/>
<evidence type="ECO:0000313" key="3">
    <source>
        <dbReference type="Proteomes" id="UP000183832"/>
    </source>
</evidence>